<protein>
    <submittedName>
        <fullName evidence="2">Phospho-N-acetylmuramoyl-pentapeptide-transferas e</fullName>
    </submittedName>
</protein>
<evidence type="ECO:0000313" key="2">
    <source>
        <dbReference type="EMBL" id="GBE60407.1"/>
    </source>
</evidence>
<dbReference type="EMBL" id="BDSA01000002">
    <property type="protein sequence ID" value="GBE60407.1"/>
    <property type="molecule type" value="Genomic_DNA"/>
</dbReference>
<sequence>MSIASVTKAWAEFKQSKISDFWTVLVTRVFTEPNVFYASSTLIFSLLFLLIFAYYRLRGLAKDYHNIVMIKRNLEAIAKSRLKRYLLQSAQFYY</sequence>
<keyword evidence="1" id="KW-0812">Transmembrane</keyword>
<evidence type="ECO:0000256" key="1">
    <source>
        <dbReference type="SAM" id="Phobius"/>
    </source>
</evidence>
<evidence type="ECO:0000313" key="3">
    <source>
        <dbReference type="Proteomes" id="UP000236319"/>
    </source>
</evidence>
<proteinExistence type="predicted"/>
<accession>A0A2H6KBP3</accession>
<keyword evidence="3" id="KW-1185">Reference proteome</keyword>
<keyword evidence="1" id="KW-1133">Transmembrane helix</keyword>
<comment type="caution">
    <text evidence="2">The sequence shown here is derived from an EMBL/GenBank/DDBJ whole genome shotgun (WGS) entry which is preliminary data.</text>
</comment>
<reference evidence="2 3" key="1">
    <citation type="journal article" date="2017" name="BMC Genomics">
        <title>Whole-genome assembly of Babesia ovata and comparative genomics between closely related pathogens.</title>
        <authorList>
            <person name="Yamagishi J."/>
            <person name="Asada M."/>
            <person name="Hakimi H."/>
            <person name="Tanaka T.Q."/>
            <person name="Sugimoto C."/>
            <person name="Kawazu S."/>
        </authorList>
    </citation>
    <scope>NUCLEOTIDE SEQUENCE [LARGE SCALE GENOMIC DNA]</scope>
    <source>
        <strain evidence="2 3">Miyake</strain>
    </source>
</reference>
<organism evidence="2 3">
    <name type="scientific">Babesia ovata</name>
    <dbReference type="NCBI Taxonomy" id="189622"/>
    <lineage>
        <taxon>Eukaryota</taxon>
        <taxon>Sar</taxon>
        <taxon>Alveolata</taxon>
        <taxon>Apicomplexa</taxon>
        <taxon>Aconoidasida</taxon>
        <taxon>Piroplasmida</taxon>
        <taxon>Babesiidae</taxon>
        <taxon>Babesia</taxon>
    </lineage>
</organism>
<dbReference type="AlphaFoldDB" id="A0A2H6KBP3"/>
<dbReference type="VEuPathDB" id="PiroplasmaDB:BOVATA_019000"/>
<dbReference type="RefSeq" id="XP_028866650.1">
    <property type="nucleotide sequence ID" value="XM_029010817.1"/>
</dbReference>
<dbReference type="GeneID" id="39874177"/>
<dbReference type="Proteomes" id="UP000236319">
    <property type="component" value="Unassembled WGS sequence"/>
</dbReference>
<feature type="transmembrane region" description="Helical" evidence="1">
    <location>
        <begin position="35"/>
        <end position="55"/>
    </location>
</feature>
<dbReference type="OrthoDB" id="366130at2759"/>
<keyword evidence="1" id="KW-0472">Membrane</keyword>
<name>A0A2H6KBP3_9APIC</name>
<gene>
    <name evidence="2" type="ORF">BOVATA_019000</name>
</gene>